<keyword evidence="1" id="KW-0812">Transmembrane</keyword>
<organism evidence="2 3">
    <name type="scientific">Planktosalinus lacus</name>
    <dbReference type="NCBI Taxonomy" id="1526573"/>
    <lineage>
        <taxon>Bacteria</taxon>
        <taxon>Pseudomonadati</taxon>
        <taxon>Bacteroidota</taxon>
        <taxon>Flavobacteriia</taxon>
        <taxon>Flavobacteriales</taxon>
        <taxon>Flavobacteriaceae</taxon>
        <taxon>Planktosalinus</taxon>
    </lineage>
</organism>
<feature type="transmembrane region" description="Helical" evidence="1">
    <location>
        <begin position="121"/>
        <end position="144"/>
    </location>
</feature>
<feature type="transmembrane region" description="Helical" evidence="1">
    <location>
        <begin position="70"/>
        <end position="95"/>
    </location>
</feature>
<dbReference type="RefSeq" id="WP_188442994.1">
    <property type="nucleotide sequence ID" value="NZ_BMGK01000012.1"/>
</dbReference>
<keyword evidence="3" id="KW-1185">Reference proteome</keyword>
<dbReference type="EMBL" id="BMGK01000012">
    <property type="protein sequence ID" value="GGE00223.1"/>
    <property type="molecule type" value="Genomic_DNA"/>
</dbReference>
<keyword evidence="1" id="KW-0472">Membrane</keyword>
<gene>
    <name evidence="2" type="ORF">GCM10011312_24650</name>
</gene>
<evidence type="ECO:0000313" key="2">
    <source>
        <dbReference type="EMBL" id="GGE00223.1"/>
    </source>
</evidence>
<feature type="transmembrane region" description="Helical" evidence="1">
    <location>
        <begin position="37"/>
        <end position="58"/>
    </location>
</feature>
<comment type="caution">
    <text evidence="2">The sequence shown here is derived from an EMBL/GenBank/DDBJ whole genome shotgun (WGS) entry which is preliminary data.</text>
</comment>
<protein>
    <recommendedName>
        <fullName evidence="4">DUF3278 domain-containing protein</fullName>
    </recommendedName>
</protein>
<evidence type="ECO:0000313" key="3">
    <source>
        <dbReference type="Proteomes" id="UP000652231"/>
    </source>
</evidence>
<name>A0A8J2YCA3_9FLAO</name>
<feature type="transmembrane region" description="Helical" evidence="1">
    <location>
        <begin position="167"/>
        <end position="193"/>
    </location>
</feature>
<evidence type="ECO:0008006" key="4">
    <source>
        <dbReference type="Google" id="ProtNLM"/>
    </source>
</evidence>
<sequence length="213" mass="25701">MDQLELLKQNWKLRDQEHPRLSYDQIYNMLFKRSTSIVKWIFIISLLELFFWIGLYFVSPKSSFEIIEKLGMNTVMLIFNIVHYIVVIVFIYCFYKNYISIKVTENTKSLMQNILRTRKTVRYFVIYNVSAFILTLGIINYYYYTKSDLLLEVFSDVYGMDSFPPDFLTYFFTAQIIVGIVLILLLVLFYRLVYGILLRKLYKNYRELKKIEL</sequence>
<accession>A0A8J2YCA3</accession>
<keyword evidence="1" id="KW-1133">Transmembrane helix</keyword>
<reference evidence="2" key="1">
    <citation type="journal article" date="2014" name="Int. J. Syst. Evol. Microbiol.">
        <title>Complete genome sequence of Corynebacterium casei LMG S-19264T (=DSM 44701T), isolated from a smear-ripened cheese.</title>
        <authorList>
            <consortium name="US DOE Joint Genome Institute (JGI-PGF)"/>
            <person name="Walter F."/>
            <person name="Albersmeier A."/>
            <person name="Kalinowski J."/>
            <person name="Ruckert C."/>
        </authorList>
    </citation>
    <scope>NUCLEOTIDE SEQUENCE</scope>
    <source>
        <strain evidence="2">CGMCC 1.12924</strain>
    </source>
</reference>
<dbReference type="Proteomes" id="UP000652231">
    <property type="component" value="Unassembled WGS sequence"/>
</dbReference>
<evidence type="ECO:0000256" key="1">
    <source>
        <dbReference type="SAM" id="Phobius"/>
    </source>
</evidence>
<dbReference type="AlphaFoldDB" id="A0A8J2YCA3"/>
<proteinExistence type="predicted"/>
<reference evidence="2" key="2">
    <citation type="submission" date="2020-09" db="EMBL/GenBank/DDBJ databases">
        <authorList>
            <person name="Sun Q."/>
            <person name="Zhou Y."/>
        </authorList>
    </citation>
    <scope>NUCLEOTIDE SEQUENCE</scope>
    <source>
        <strain evidence="2">CGMCC 1.12924</strain>
    </source>
</reference>